<sequence>MLFFLENPGLLSKFFPILP</sequence>
<evidence type="ECO:0000313" key="1">
    <source>
        <dbReference type="EMBL" id="RYR67646.1"/>
    </source>
</evidence>
<accession>A0A445DWT9</accession>
<reference evidence="1 2" key="1">
    <citation type="submission" date="2019-01" db="EMBL/GenBank/DDBJ databases">
        <title>Sequencing of cultivated peanut Arachis hypogaea provides insights into genome evolution and oil improvement.</title>
        <authorList>
            <person name="Chen X."/>
        </authorList>
    </citation>
    <scope>NUCLEOTIDE SEQUENCE [LARGE SCALE GENOMIC DNA]</scope>
    <source>
        <strain evidence="2">cv. Fuhuasheng</strain>
        <tissue evidence="1">Leaves</tissue>
    </source>
</reference>
<name>A0A445DWT9_ARAHY</name>
<evidence type="ECO:0000313" key="2">
    <source>
        <dbReference type="Proteomes" id="UP000289738"/>
    </source>
</evidence>
<keyword evidence="2" id="KW-1185">Reference proteome</keyword>
<protein>
    <submittedName>
        <fullName evidence="1">Uncharacterized protein</fullName>
    </submittedName>
</protein>
<dbReference type="AlphaFoldDB" id="A0A445DWT9"/>
<organism evidence="1 2">
    <name type="scientific">Arachis hypogaea</name>
    <name type="common">Peanut</name>
    <dbReference type="NCBI Taxonomy" id="3818"/>
    <lineage>
        <taxon>Eukaryota</taxon>
        <taxon>Viridiplantae</taxon>
        <taxon>Streptophyta</taxon>
        <taxon>Embryophyta</taxon>
        <taxon>Tracheophyta</taxon>
        <taxon>Spermatophyta</taxon>
        <taxon>Magnoliopsida</taxon>
        <taxon>eudicotyledons</taxon>
        <taxon>Gunneridae</taxon>
        <taxon>Pentapetalae</taxon>
        <taxon>rosids</taxon>
        <taxon>fabids</taxon>
        <taxon>Fabales</taxon>
        <taxon>Fabaceae</taxon>
        <taxon>Papilionoideae</taxon>
        <taxon>50 kb inversion clade</taxon>
        <taxon>dalbergioids sensu lato</taxon>
        <taxon>Dalbergieae</taxon>
        <taxon>Pterocarpus clade</taxon>
        <taxon>Arachis</taxon>
    </lineage>
</organism>
<dbReference type="Proteomes" id="UP000289738">
    <property type="component" value="Chromosome A03"/>
</dbReference>
<gene>
    <name evidence="1" type="ORF">Ahy_A03g014027</name>
</gene>
<dbReference type="EMBL" id="SDMP01000003">
    <property type="protein sequence ID" value="RYR67646.1"/>
    <property type="molecule type" value="Genomic_DNA"/>
</dbReference>
<proteinExistence type="predicted"/>
<comment type="caution">
    <text evidence="1">The sequence shown here is derived from an EMBL/GenBank/DDBJ whole genome shotgun (WGS) entry which is preliminary data.</text>
</comment>